<dbReference type="EMBL" id="MNYI01000080">
    <property type="protein sequence ID" value="OIP41472.1"/>
    <property type="molecule type" value="Genomic_DNA"/>
</dbReference>
<dbReference type="Pfam" id="PF00480">
    <property type="entry name" value="ROK"/>
    <property type="match status" value="1"/>
</dbReference>
<dbReference type="PANTHER" id="PTHR18964:SF149">
    <property type="entry name" value="BIFUNCTIONAL UDP-N-ACETYLGLUCOSAMINE 2-EPIMERASE_N-ACETYLMANNOSAMINE KINASE"/>
    <property type="match status" value="1"/>
</dbReference>
<dbReference type="STRING" id="1817895.AUJ95_03285"/>
<dbReference type="InterPro" id="IPR043129">
    <property type="entry name" value="ATPase_NBD"/>
</dbReference>
<evidence type="ECO:0008006" key="4">
    <source>
        <dbReference type="Google" id="ProtNLM"/>
    </source>
</evidence>
<dbReference type="Proteomes" id="UP000183085">
    <property type="component" value="Unassembled WGS sequence"/>
</dbReference>
<dbReference type="PROSITE" id="PS01125">
    <property type="entry name" value="ROK"/>
    <property type="match status" value="1"/>
</dbReference>
<accession>A0A1J5EFM1</accession>
<comment type="caution">
    <text evidence="2">The sequence shown here is derived from an EMBL/GenBank/DDBJ whole genome shotgun (WGS) entry which is preliminary data.</text>
</comment>
<evidence type="ECO:0000313" key="2">
    <source>
        <dbReference type="EMBL" id="OIP41472.1"/>
    </source>
</evidence>
<dbReference type="InterPro" id="IPR000600">
    <property type="entry name" value="ROK"/>
</dbReference>
<proteinExistence type="inferred from homology"/>
<gene>
    <name evidence="2" type="ORF">AUJ95_03285</name>
</gene>
<name>A0A1J5EFM1_9BACT</name>
<reference evidence="2 3" key="1">
    <citation type="journal article" date="2016" name="Environ. Microbiol.">
        <title>Genomic resolution of a cold subsurface aquifer community provides metabolic insights for novel microbes adapted to high CO concentrations.</title>
        <authorList>
            <person name="Probst A.J."/>
            <person name="Castelle C.J."/>
            <person name="Singh A."/>
            <person name="Brown C.T."/>
            <person name="Anantharaman K."/>
            <person name="Sharon I."/>
            <person name="Hug L.A."/>
            <person name="Burstein D."/>
            <person name="Emerson J.B."/>
            <person name="Thomas B.C."/>
            <person name="Banfield J.F."/>
        </authorList>
    </citation>
    <scope>NUCLEOTIDE SEQUENCE [LARGE SCALE GENOMIC DNA]</scope>
    <source>
        <strain evidence="2">CG2_30_40_21</strain>
    </source>
</reference>
<sequence length="323" mass="33946">MNQKLIVGLDIGGTKIDAGILDTSGKILKKIRIYTEAHEGLDAVIQRIYAVIDTVTEGIKSSICGIGIGVPGQVDVKNGIVVFAPNMGWKNVEIRKLIQERYKLPVEIENDANCGALAEAKLGAGSGIDNLVWITVGTGVGGGIIIDGKLLQGANFAGGEIGHMIIEENGLVCGCGNRGCLEALAAGPAIIRQMRGKIATGTQTSVLRMIEGDLNKITVEVIAMAAKEGDNLSHKVLNRAGEYLGLGVVSLANILNPEAIILGGGVMEVAGHHLLKIIKDIVLKRALSQASKSLRIELAMLGNDAGLIGTSLLMKQFNGRYIL</sequence>
<dbReference type="InterPro" id="IPR049874">
    <property type="entry name" value="ROK_cs"/>
</dbReference>
<dbReference type="SUPFAM" id="SSF53067">
    <property type="entry name" value="Actin-like ATPase domain"/>
    <property type="match status" value="1"/>
</dbReference>
<organism evidence="2 3">
    <name type="scientific">Candidatus Desantisbacteria bacterium CG2_30_40_21</name>
    <dbReference type="NCBI Taxonomy" id="1817895"/>
    <lineage>
        <taxon>Bacteria</taxon>
        <taxon>Candidatus Desantisiibacteriota</taxon>
    </lineage>
</organism>
<protein>
    <recommendedName>
        <fullName evidence="4">Glucokinase</fullName>
    </recommendedName>
</protein>
<dbReference type="PANTHER" id="PTHR18964">
    <property type="entry name" value="ROK (REPRESSOR, ORF, KINASE) FAMILY"/>
    <property type="match status" value="1"/>
</dbReference>
<evidence type="ECO:0000313" key="3">
    <source>
        <dbReference type="Proteomes" id="UP000183085"/>
    </source>
</evidence>
<comment type="similarity">
    <text evidence="1">Belongs to the ROK (NagC/XylR) family.</text>
</comment>
<evidence type="ECO:0000256" key="1">
    <source>
        <dbReference type="ARBA" id="ARBA00006479"/>
    </source>
</evidence>
<dbReference type="Gene3D" id="3.30.420.40">
    <property type="match status" value="2"/>
</dbReference>
<dbReference type="AlphaFoldDB" id="A0A1J5EFM1"/>